<keyword evidence="2" id="KW-1185">Reference proteome</keyword>
<protein>
    <submittedName>
        <fullName evidence="1">1675_t:CDS:1</fullName>
    </submittedName>
</protein>
<proteinExistence type="predicted"/>
<dbReference type="EMBL" id="CAJVPW010065666">
    <property type="protein sequence ID" value="CAG8787329.1"/>
    <property type="molecule type" value="Genomic_DNA"/>
</dbReference>
<sequence>EELFSKNIRDEEDIPNTVEIQSIDCTEAMNDVEDIVDHENLNNKE</sequence>
<evidence type="ECO:0000313" key="2">
    <source>
        <dbReference type="Proteomes" id="UP000789366"/>
    </source>
</evidence>
<reference evidence="1" key="1">
    <citation type="submission" date="2021-06" db="EMBL/GenBank/DDBJ databases">
        <authorList>
            <person name="Kallberg Y."/>
            <person name="Tangrot J."/>
            <person name="Rosling A."/>
        </authorList>
    </citation>
    <scope>NUCLEOTIDE SEQUENCE</scope>
    <source>
        <strain evidence="1">28 12/20/2015</strain>
    </source>
</reference>
<organism evidence="1 2">
    <name type="scientific">Cetraspora pellucida</name>
    <dbReference type="NCBI Taxonomy" id="1433469"/>
    <lineage>
        <taxon>Eukaryota</taxon>
        <taxon>Fungi</taxon>
        <taxon>Fungi incertae sedis</taxon>
        <taxon>Mucoromycota</taxon>
        <taxon>Glomeromycotina</taxon>
        <taxon>Glomeromycetes</taxon>
        <taxon>Diversisporales</taxon>
        <taxon>Gigasporaceae</taxon>
        <taxon>Cetraspora</taxon>
    </lineage>
</organism>
<feature type="non-terminal residue" evidence="1">
    <location>
        <position position="1"/>
    </location>
</feature>
<gene>
    <name evidence="1" type="ORF">SPELUC_LOCUS16916</name>
</gene>
<name>A0ACA9RD00_9GLOM</name>
<feature type="non-terminal residue" evidence="1">
    <location>
        <position position="45"/>
    </location>
</feature>
<comment type="caution">
    <text evidence="1">The sequence shown here is derived from an EMBL/GenBank/DDBJ whole genome shotgun (WGS) entry which is preliminary data.</text>
</comment>
<accession>A0ACA9RD00</accession>
<evidence type="ECO:0000313" key="1">
    <source>
        <dbReference type="EMBL" id="CAG8787329.1"/>
    </source>
</evidence>
<dbReference type="Proteomes" id="UP000789366">
    <property type="component" value="Unassembled WGS sequence"/>
</dbReference>